<dbReference type="EMBL" id="JADIMW010000008">
    <property type="protein sequence ID" value="MBO8437464.1"/>
    <property type="molecule type" value="Genomic_DNA"/>
</dbReference>
<dbReference type="Gene3D" id="3.40.50.2000">
    <property type="entry name" value="Glycogen Phosphorylase B"/>
    <property type="match status" value="2"/>
</dbReference>
<comment type="caution">
    <text evidence="2">The sequence shown here is derived from an EMBL/GenBank/DDBJ whole genome shotgun (WGS) entry which is preliminary data.</text>
</comment>
<feature type="domain" description="Glycosyl transferase family 1" evidence="1">
    <location>
        <begin position="211"/>
        <end position="366"/>
    </location>
</feature>
<dbReference type="AlphaFoldDB" id="A0A9D9H6A7"/>
<dbReference type="GO" id="GO:0016757">
    <property type="term" value="F:glycosyltransferase activity"/>
    <property type="evidence" value="ECO:0007669"/>
    <property type="project" value="InterPro"/>
</dbReference>
<evidence type="ECO:0000313" key="3">
    <source>
        <dbReference type="Proteomes" id="UP000823636"/>
    </source>
</evidence>
<evidence type="ECO:0000313" key="2">
    <source>
        <dbReference type="EMBL" id="MBO8437464.1"/>
    </source>
</evidence>
<dbReference type="PANTHER" id="PTHR12526">
    <property type="entry name" value="GLYCOSYLTRANSFERASE"/>
    <property type="match status" value="1"/>
</dbReference>
<dbReference type="Proteomes" id="UP000823636">
    <property type="component" value="Unassembled WGS sequence"/>
</dbReference>
<dbReference type="SUPFAM" id="SSF53756">
    <property type="entry name" value="UDP-Glycosyltransferase/glycogen phosphorylase"/>
    <property type="match status" value="1"/>
</dbReference>
<reference evidence="2" key="1">
    <citation type="submission" date="2020-10" db="EMBL/GenBank/DDBJ databases">
        <authorList>
            <person name="Gilroy R."/>
        </authorList>
    </citation>
    <scope>NUCLEOTIDE SEQUENCE</scope>
    <source>
        <strain evidence="2">G3-4614</strain>
    </source>
</reference>
<sequence>MNTKIAFLHDEFPKGGGEQVTINLVPYLENSGYEIFVFAHRVDKEKLPLSVNRVKYRILPYGANDGRNLSFICEAVRSDSVSVFVSAGFILPYFRQLKEATGCKTLFVSHNPPFWETDFKRENGRHKASESFGKWLEWYLLRAWKFSSGLFDRSLRKRYRALYDSVDMFGVLCDNYGRVIAEGIGVEYDGSKFRVFTNPLLPAVEMQCRREKRLLYVGRLTYADKRVDRLLRIWAKLEPLFPEWCVKIVGEGPESTLLKTLSCNMGLKRVEFCGYSKDVAPYYKSSEIFCLTSTIEAWGLVLVEAQNYGCVPIAFDCSAGVGEILSPDGVNGILVKPFDEDEYAARLSELMSDDALRERIRKNAAENLSRFSIDITVAQWKSALDSLINS</sequence>
<proteinExistence type="predicted"/>
<organism evidence="2 3">
    <name type="scientific">Candidatus Caccoplasma merdipullorum</name>
    <dbReference type="NCBI Taxonomy" id="2840718"/>
    <lineage>
        <taxon>Bacteria</taxon>
        <taxon>Pseudomonadati</taxon>
        <taxon>Bacteroidota</taxon>
        <taxon>Bacteroidia</taxon>
        <taxon>Bacteroidales</taxon>
        <taxon>Bacteroidaceae</taxon>
        <taxon>Bacteroidaceae incertae sedis</taxon>
        <taxon>Candidatus Caccoplasma</taxon>
    </lineage>
</organism>
<evidence type="ECO:0000259" key="1">
    <source>
        <dbReference type="Pfam" id="PF00534"/>
    </source>
</evidence>
<dbReference type="InterPro" id="IPR001296">
    <property type="entry name" value="Glyco_trans_1"/>
</dbReference>
<accession>A0A9D9H6A7</accession>
<dbReference type="Pfam" id="PF00534">
    <property type="entry name" value="Glycos_transf_1"/>
    <property type="match status" value="1"/>
</dbReference>
<protein>
    <submittedName>
        <fullName evidence="2">Glycosyltransferase</fullName>
    </submittedName>
</protein>
<gene>
    <name evidence="2" type="ORF">IAC54_01005</name>
</gene>
<name>A0A9D9H6A7_9BACT</name>
<reference evidence="2" key="2">
    <citation type="journal article" date="2021" name="PeerJ">
        <title>Extensive microbial diversity within the chicken gut microbiome revealed by metagenomics and culture.</title>
        <authorList>
            <person name="Gilroy R."/>
            <person name="Ravi A."/>
            <person name="Getino M."/>
            <person name="Pursley I."/>
            <person name="Horton D.L."/>
            <person name="Alikhan N.F."/>
            <person name="Baker D."/>
            <person name="Gharbi K."/>
            <person name="Hall N."/>
            <person name="Watson M."/>
            <person name="Adriaenssens E.M."/>
            <person name="Foster-Nyarko E."/>
            <person name="Jarju S."/>
            <person name="Secka A."/>
            <person name="Antonio M."/>
            <person name="Oren A."/>
            <person name="Chaudhuri R.R."/>
            <person name="La Ragione R."/>
            <person name="Hildebrand F."/>
            <person name="Pallen M.J."/>
        </authorList>
    </citation>
    <scope>NUCLEOTIDE SEQUENCE</scope>
    <source>
        <strain evidence="2">G3-4614</strain>
    </source>
</reference>